<keyword evidence="1 5" id="KW-0963">Cytoplasm</keyword>
<keyword evidence="4 5" id="KW-0671">Queuosine biosynthesis</keyword>
<comment type="subcellular location">
    <subcellularLocation>
        <location evidence="5">Cytoplasm</location>
    </subcellularLocation>
</comment>
<dbReference type="GO" id="GO:0005737">
    <property type="term" value="C:cytoplasm"/>
    <property type="evidence" value="ECO:0007669"/>
    <property type="project" value="UniProtKB-SubCell"/>
</dbReference>
<dbReference type="OrthoDB" id="9783887at2"/>
<sequence length="340" mass="38186">MFGNYRDIAAYDYELPESKIAQTPLEKRSASRLLVSDGSSIEDRYVYDLPNILEPGDLVVVNDSKVFSARLSLQRSTGGAAEVLLLEEISDRFYNALLRPSRKLVTGESLYHDGVKVVRVEKGVRDCEDGELPVVEVLSNALIDKIGEIPLPPYIKTKVDDPSRYQTIYAQNYGSAAAPTAGLHLDEEVFEGFKRRGIEVATVELMVGIDTFKPISEESIDQHKMHSERYIVAPCVWEKVKAAKRVVAIGTTVVRTLESVASSNLLEGRTDLYITPGFRFKVVDLLMTNFHTPRSSLLVLIASFYGPRWRELYSHALRDGYRFLSFGDAMLIARNDDVVW</sequence>
<dbReference type="NCBIfam" id="TIGR00113">
    <property type="entry name" value="queA"/>
    <property type="match status" value="1"/>
</dbReference>
<name>A0A1M4SIH2_9ACTN</name>
<dbReference type="InterPro" id="IPR042118">
    <property type="entry name" value="QueA_dom1"/>
</dbReference>
<dbReference type="AlphaFoldDB" id="A0A1M4SIH2"/>
<dbReference type="InterPro" id="IPR042119">
    <property type="entry name" value="QueA_dom2"/>
</dbReference>
<gene>
    <name evidence="5" type="primary">queA</name>
    <name evidence="6" type="ORF">SAMN02745225_00291</name>
</gene>
<dbReference type="Gene3D" id="2.40.10.240">
    <property type="entry name" value="QueA-like"/>
    <property type="match status" value="1"/>
</dbReference>
<accession>A0A1M4SIH2</accession>
<evidence type="ECO:0000256" key="4">
    <source>
        <dbReference type="ARBA" id="ARBA00022785"/>
    </source>
</evidence>
<evidence type="ECO:0000313" key="6">
    <source>
        <dbReference type="EMBL" id="SHE31787.1"/>
    </source>
</evidence>
<evidence type="ECO:0000256" key="1">
    <source>
        <dbReference type="ARBA" id="ARBA00022490"/>
    </source>
</evidence>
<dbReference type="UniPathway" id="UPA00392"/>
<keyword evidence="7" id="KW-1185">Reference proteome</keyword>
<dbReference type="Gene3D" id="3.40.1780.10">
    <property type="entry name" value="QueA-like"/>
    <property type="match status" value="1"/>
</dbReference>
<dbReference type="Proteomes" id="UP000184295">
    <property type="component" value="Unassembled WGS sequence"/>
</dbReference>
<dbReference type="SUPFAM" id="SSF111337">
    <property type="entry name" value="QueA-like"/>
    <property type="match status" value="1"/>
</dbReference>
<dbReference type="PANTHER" id="PTHR30307">
    <property type="entry name" value="S-ADENOSYLMETHIONINE:TRNA RIBOSYLTRANSFERASE-ISOMERASE"/>
    <property type="match status" value="1"/>
</dbReference>
<dbReference type="Pfam" id="PF02547">
    <property type="entry name" value="Queuosine_synth"/>
    <property type="match status" value="1"/>
</dbReference>
<keyword evidence="6" id="KW-0413">Isomerase</keyword>
<dbReference type="EC" id="2.4.99.17" evidence="5"/>
<dbReference type="InterPro" id="IPR003699">
    <property type="entry name" value="QueA"/>
</dbReference>
<dbReference type="GO" id="GO:0051075">
    <property type="term" value="F:S-adenosylmethionine:tRNA ribosyltransferase-isomerase activity"/>
    <property type="evidence" value="ECO:0007669"/>
    <property type="project" value="UniProtKB-EC"/>
</dbReference>
<evidence type="ECO:0000256" key="2">
    <source>
        <dbReference type="ARBA" id="ARBA00022679"/>
    </source>
</evidence>
<evidence type="ECO:0000256" key="5">
    <source>
        <dbReference type="HAMAP-Rule" id="MF_00113"/>
    </source>
</evidence>
<dbReference type="GO" id="GO:0008616">
    <property type="term" value="P:tRNA queuosine(34) biosynthetic process"/>
    <property type="evidence" value="ECO:0007669"/>
    <property type="project" value="UniProtKB-UniRule"/>
</dbReference>
<evidence type="ECO:0000256" key="3">
    <source>
        <dbReference type="ARBA" id="ARBA00022691"/>
    </source>
</evidence>
<dbReference type="HAMAP" id="MF_00113">
    <property type="entry name" value="QueA"/>
    <property type="match status" value="1"/>
</dbReference>
<evidence type="ECO:0000313" key="7">
    <source>
        <dbReference type="Proteomes" id="UP000184295"/>
    </source>
</evidence>
<organism evidence="6 7">
    <name type="scientific">Ferrithrix thermotolerans DSM 19514</name>
    <dbReference type="NCBI Taxonomy" id="1121881"/>
    <lineage>
        <taxon>Bacteria</taxon>
        <taxon>Bacillati</taxon>
        <taxon>Actinomycetota</taxon>
        <taxon>Acidimicrobiia</taxon>
        <taxon>Acidimicrobiales</taxon>
        <taxon>Acidimicrobiaceae</taxon>
        <taxon>Ferrithrix</taxon>
    </lineage>
</organism>
<reference evidence="7" key="1">
    <citation type="submission" date="2016-11" db="EMBL/GenBank/DDBJ databases">
        <authorList>
            <person name="Varghese N."/>
            <person name="Submissions S."/>
        </authorList>
    </citation>
    <scope>NUCLEOTIDE SEQUENCE [LARGE SCALE GENOMIC DNA]</scope>
    <source>
        <strain evidence="7">DSM 19514</strain>
    </source>
</reference>
<dbReference type="NCBIfam" id="NF001140">
    <property type="entry name" value="PRK00147.1"/>
    <property type="match status" value="1"/>
</dbReference>
<dbReference type="InterPro" id="IPR036100">
    <property type="entry name" value="QueA_sf"/>
</dbReference>
<proteinExistence type="inferred from homology"/>
<dbReference type="STRING" id="1121881.SAMN02745225_00291"/>
<keyword evidence="3 5" id="KW-0949">S-adenosyl-L-methionine</keyword>
<comment type="catalytic activity">
    <reaction evidence="5">
        <text>7-aminomethyl-7-carbaguanosine(34) in tRNA + S-adenosyl-L-methionine = epoxyqueuosine(34) in tRNA + adenine + L-methionine + 2 H(+)</text>
        <dbReference type="Rhea" id="RHEA:32155"/>
        <dbReference type="Rhea" id="RHEA-COMP:10342"/>
        <dbReference type="Rhea" id="RHEA-COMP:18582"/>
        <dbReference type="ChEBI" id="CHEBI:15378"/>
        <dbReference type="ChEBI" id="CHEBI:16708"/>
        <dbReference type="ChEBI" id="CHEBI:57844"/>
        <dbReference type="ChEBI" id="CHEBI:59789"/>
        <dbReference type="ChEBI" id="CHEBI:82833"/>
        <dbReference type="ChEBI" id="CHEBI:194443"/>
        <dbReference type="EC" id="2.4.99.17"/>
    </reaction>
</comment>
<comment type="function">
    <text evidence="5">Transfers and isomerizes the ribose moiety from AdoMet to the 7-aminomethyl group of 7-deazaguanine (preQ1-tRNA) to give epoxyqueuosine (oQ-tRNA).</text>
</comment>
<dbReference type="PANTHER" id="PTHR30307:SF0">
    <property type="entry name" value="S-ADENOSYLMETHIONINE:TRNA RIBOSYLTRANSFERASE-ISOMERASE"/>
    <property type="match status" value="1"/>
</dbReference>
<comment type="subunit">
    <text evidence="5">Monomer.</text>
</comment>
<protein>
    <recommendedName>
        <fullName evidence="5">S-adenosylmethionine:tRNA ribosyltransferase-isomerase</fullName>
        <ecNumber evidence="5">2.4.99.17</ecNumber>
    </recommendedName>
    <alternativeName>
        <fullName evidence="5">Queuosine biosynthesis protein QueA</fullName>
    </alternativeName>
</protein>
<keyword evidence="2 5" id="KW-0808">Transferase</keyword>
<comment type="pathway">
    <text evidence="5">tRNA modification; tRNA-queuosine biosynthesis.</text>
</comment>
<comment type="similarity">
    <text evidence="5">Belongs to the QueA family.</text>
</comment>
<dbReference type="EMBL" id="FQUL01000002">
    <property type="protein sequence ID" value="SHE31787.1"/>
    <property type="molecule type" value="Genomic_DNA"/>
</dbReference>